<dbReference type="RefSeq" id="WP_264750074.1">
    <property type="nucleotide sequence ID" value="NZ_JAPDHW010000006.1"/>
</dbReference>
<dbReference type="InterPro" id="IPR032710">
    <property type="entry name" value="NTF2-like_dom_sf"/>
</dbReference>
<protein>
    <submittedName>
        <fullName evidence="1">Nuclear transport factor 2 family protein</fullName>
    </submittedName>
</protein>
<proteinExistence type="predicted"/>
<evidence type="ECO:0000313" key="1">
    <source>
        <dbReference type="EMBL" id="MCW3168891.1"/>
    </source>
</evidence>
<name>A0ABT3HYP7_9FLAO</name>
<dbReference type="EMBL" id="JAPDHW010000006">
    <property type="protein sequence ID" value="MCW3168891.1"/>
    <property type="molecule type" value="Genomic_DNA"/>
</dbReference>
<sequence length="105" mass="12332">MNEQREKIIQNYIEGYNEFDVEKMTHDFNDEIVFQNIQDEKVSMTLNGISDFKKQAEQAKSYFETRKQNVTSISHNHNETEIEIKYSAVLAIDFPNGLKKVINLN</sequence>
<dbReference type="SUPFAM" id="SSF54427">
    <property type="entry name" value="NTF2-like"/>
    <property type="match status" value="1"/>
</dbReference>
<keyword evidence="2" id="KW-1185">Reference proteome</keyword>
<accession>A0ABT3HYP7</accession>
<dbReference type="Proteomes" id="UP001163731">
    <property type="component" value="Unassembled WGS sequence"/>
</dbReference>
<organism evidence="1 2">
    <name type="scientific">Chryseobacterium kimseyorum</name>
    <dbReference type="NCBI Taxonomy" id="2984028"/>
    <lineage>
        <taxon>Bacteria</taxon>
        <taxon>Pseudomonadati</taxon>
        <taxon>Bacteroidota</taxon>
        <taxon>Flavobacteriia</taxon>
        <taxon>Flavobacteriales</taxon>
        <taxon>Weeksellaceae</taxon>
        <taxon>Chryseobacterium group</taxon>
        <taxon>Chryseobacterium</taxon>
    </lineage>
</organism>
<comment type="caution">
    <text evidence="1">The sequence shown here is derived from an EMBL/GenBank/DDBJ whole genome shotgun (WGS) entry which is preliminary data.</text>
</comment>
<gene>
    <name evidence="1" type="ORF">OMO38_10195</name>
</gene>
<dbReference type="Gene3D" id="3.10.450.50">
    <property type="match status" value="1"/>
</dbReference>
<evidence type="ECO:0000313" key="2">
    <source>
        <dbReference type="Proteomes" id="UP001163731"/>
    </source>
</evidence>
<reference evidence="1" key="1">
    <citation type="submission" date="2022-10" db="EMBL/GenBank/DDBJ databases">
        <title>Chryseobacterium babae sp. nov. isolated from the gut of the beetle Oryctes rhinoceros, and Chryseobacterium kimseyorum sp. nov., isolated from a stick insect rearing cage.</title>
        <authorList>
            <person name="Shelomi M."/>
            <person name="Han C.-J."/>
            <person name="Chen W.-M."/>
            <person name="Chen H.-K."/>
            <person name="Liaw S.-J."/>
            <person name="Muhle E."/>
            <person name="Clermont D."/>
        </authorList>
    </citation>
    <scope>NUCLEOTIDE SEQUENCE</scope>
    <source>
        <strain evidence="1">09-1422</strain>
    </source>
</reference>